<gene>
    <name evidence="1" type="ORF">Pcaca03_18940</name>
</gene>
<accession>A0AAI9L143</accession>
<name>A0AAI9L143_PECCC</name>
<protein>
    <submittedName>
        <fullName evidence="1">Uncharacterized protein</fullName>
    </submittedName>
</protein>
<organism evidence="1 2">
    <name type="scientific">Pectobacterium carotovorum subsp. carotovorum</name>
    <name type="common">Erwinia carotovora subsp. carotovora</name>
    <dbReference type="NCBI Taxonomy" id="555"/>
    <lineage>
        <taxon>Bacteria</taxon>
        <taxon>Pseudomonadati</taxon>
        <taxon>Pseudomonadota</taxon>
        <taxon>Gammaproteobacteria</taxon>
        <taxon>Enterobacterales</taxon>
        <taxon>Pectobacteriaceae</taxon>
        <taxon>Pectobacterium</taxon>
    </lineage>
</organism>
<comment type="caution">
    <text evidence="1">The sequence shown here is derived from an EMBL/GenBank/DDBJ whole genome shotgun (WGS) entry which is preliminary data.</text>
</comment>
<reference evidence="1" key="1">
    <citation type="submission" date="2023-02" db="EMBL/GenBank/DDBJ databases">
        <title>Pectobacterium carotovorum subsp. carotovorum NBRC 12380.</title>
        <authorList>
            <person name="Ichikawa N."/>
            <person name="Sato H."/>
            <person name="Tonouchi N."/>
        </authorList>
    </citation>
    <scope>NUCLEOTIDE SEQUENCE</scope>
    <source>
        <strain evidence="1">NBRC 12380</strain>
    </source>
</reference>
<dbReference type="EMBL" id="BSRL01000003">
    <property type="protein sequence ID" value="GLV69450.1"/>
    <property type="molecule type" value="Genomic_DNA"/>
</dbReference>
<evidence type="ECO:0000313" key="1">
    <source>
        <dbReference type="EMBL" id="GLV69450.1"/>
    </source>
</evidence>
<sequence>MTGVMTFRYCVIGSQKQKKNPDTVCCSHRDVASKTVRKFFFVSRDIMQKVQNGVRLSGVYD</sequence>
<dbReference type="AlphaFoldDB" id="A0AAI9L143"/>
<dbReference type="Proteomes" id="UP001165145">
    <property type="component" value="Unassembled WGS sequence"/>
</dbReference>
<evidence type="ECO:0000313" key="2">
    <source>
        <dbReference type="Proteomes" id="UP001165145"/>
    </source>
</evidence>
<proteinExistence type="predicted"/>